<organism evidence="2 3">
    <name type="scientific">Tritrichomonas foetus</name>
    <dbReference type="NCBI Taxonomy" id="1144522"/>
    <lineage>
        <taxon>Eukaryota</taxon>
        <taxon>Metamonada</taxon>
        <taxon>Parabasalia</taxon>
        <taxon>Tritrichomonadida</taxon>
        <taxon>Tritrichomonadidae</taxon>
        <taxon>Tritrichomonas</taxon>
    </lineage>
</organism>
<dbReference type="AlphaFoldDB" id="A0A1J4L321"/>
<feature type="region of interest" description="Disordered" evidence="1">
    <location>
        <begin position="369"/>
        <end position="402"/>
    </location>
</feature>
<dbReference type="Gene3D" id="3.80.10.10">
    <property type="entry name" value="Ribonuclease Inhibitor"/>
    <property type="match status" value="1"/>
</dbReference>
<evidence type="ECO:0000313" key="3">
    <source>
        <dbReference type="Proteomes" id="UP000179807"/>
    </source>
</evidence>
<dbReference type="OrthoDB" id="10564678at2759"/>
<evidence type="ECO:0000313" key="2">
    <source>
        <dbReference type="EMBL" id="OHT16372.1"/>
    </source>
</evidence>
<dbReference type="EMBL" id="MLAK01000112">
    <property type="protein sequence ID" value="OHT16372.1"/>
    <property type="molecule type" value="Genomic_DNA"/>
</dbReference>
<feature type="compositionally biased region" description="Low complexity" evidence="1">
    <location>
        <begin position="324"/>
        <end position="344"/>
    </location>
</feature>
<feature type="compositionally biased region" description="Polar residues" evidence="1">
    <location>
        <begin position="291"/>
        <end position="307"/>
    </location>
</feature>
<proteinExistence type="predicted"/>
<gene>
    <name evidence="2" type="ORF">TRFO_13215</name>
</gene>
<comment type="caution">
    <text evidence="2">The sequence shown here is derived from an EMBL/GenBank/DDBJ whole genome shotgun (WGS) entry which is preliminary data.</text>
</comment>
<dbReference type="VEuPathDB" id="TrichDB:TRFO_13215"/>
<feature type="compositionally biased region" description="Polar residues" evidence="1">
    <location>
        <begin position="444"/>
        <end position="470"/>
    </location>
</feature>
<dbReference type="GeneID" id="94831811"/>
<feature type="compositionally biased region" description="Acidic residues" evidence="1">
    <location>
        <begin position="274"/>
        <end position="284"/>
    </location>
</feature>
<protein>
    <submittedName>
        <fullName evidence="2">Uncharacterized protein</fullName>
    </submittedName>
</protein>
<keyword evidence="3" id="KW-1185">Reference proteome</keyword>
<accession>A0A1J4L321</accession>
<feature type="region of interest" description="Disordered" evidence="1">
    <location>
        <begin position="444"/>
        <end position="473"/>
    </location>
</feature>
<name>A0A1J4L321_9EUKA</name>
<evidence type="ECO:0000256" key="1">
    <source>
        <dbReference type="SAM" id="MobiDB-lite"/>
    </source>
</evidence>
<dbReference type="SUPFAM" id="SSF52058">
    <property type="entry name" value="L domain-like"/>
    <property type="match status" value="1"/>
</dbReference>
<dbReference type="Proteomes" id="UP000179807">
    <property type="component" value="Unassembled WGS sequence"/>
</dbReference>
<feature type="region of interest" description="Disordered" evidence="1">
    <location>
        <begin position="274"/>
        <end position="344"/>
    </location>
</feature>
<sequence>MKTLDLSFSSITSLEGLAVQPKIENLILDGSMIGSFKNASSISNITKISLQNTPVSKIPNYKISLLLVCGKNLTIIDGRVIPNRIRQKAETYPPVAARLVDCGWIAEYPCPSEEDLKDLCISYGIKYDIRETRTINEIPLFEEKDIDEVISKYSQRHQNMLKQAQEKLTNYEVFSNDVSISVTDSAFADERTELFGFADDQYHESQCEEESFLDFDPNRLSYRVSEIIRRYGFDIEEGDPVSTIVSALSHIFEVAEGQDIEFPQVLMDANAVVSDEESEEESLMSEEFQKESNLNMSQDQSSPSSKNKVVFEETIPKNEYPNISSGSPASSSQKSSSLKSSSIIQSNEISSLSMSTKTDNLEEEEMITNDKKYATNEDESSPVSEPHTTDQDNEDFLDEEEEEIDMAFNNQINDIPIEDINLDESYDEEDDNEIQLNTDINLNIDSEENSTNQSTPDQLKPGFNNQTLSDDNLEEEEINFNHSQQLLDDDISDEEEDI</sequence>
<dbReference type="RefSeq" id="XP_068369508.1">
    <property type="nucleotide sequence ID" value="XM_068497107.1"/>
</dbReference>
<feature type="compositionally biased region" description="Acidic residues" evidence="1">
    <location>
        <begin position="391"/>
        <end position="402"/>
    </location>
</feature>
<reference evidence="2" key="1">
    <citation type="submission" date="2016-10" db="EMBL/GenBank/DDBJ databases">
        <authorList>
            <person name="Benchimol M."/>
            <person name="Almeida L.G."/>
            <person name="Vasconcelos A.T."/>
            <person name="Perreira-Neves A."/>
            <person name="Rosa I.A."/>
            <person name="Tasca T."/>
            <person name="Bogo M.R."/>
            <person name="de Souza W."/>
        </authorList>
    </citation>
    <scope>NUCLEOTIDE SEQUENCE [LARGE SCALE GENOMIC DNA]</scope>
    <source>
        <strain evidence="2">K</strain>
    </source>
</reference>
<dbReference type="InterPro" id="IPR032675">
    <property type="entry name" value="LRR_dom_sf"/>
</dbReference>